<keyword evidence="4" id="KW-1134">Transmembrane beta strand</keyword>
<dbReference type="GO" id="GO:0015562">
    <property type="term" value="F:efflux transmembrane transporter activity"/>
    <property type="evidence" value="ECO:0007669"/>
    <property type="project" value="InterPro"/>
</dbReference>
<protein>
    <submittedName>
        <fullName evidence="8">TolC family protein</fullName>
    </submittedName>
</protein>
<evidence type="ECO:0000256" key="3">
    <source>
        <dbReference type="ARBA" id="ARBA00022448"/>
    </source>
</evidence>
<name>A0AA51NBR3_9BACT</name>
<sequence>MAQDTIPLILEKVMELAGANNLTIKEYQERQELANAQNTEANEWWLPDIYAGLQTHQLAGAAMNADGGFFLEVDRSNLWSGIGLNANWDFADGIFKSKAASLKSDASSYKTEAERNQVILEAIKAYYELQAAQAELSAYQNLVSQADSIASQIDHQVESGLLYESELLLAKSNRNHLKVEMANAHKRFLEKSSRLVNILNFKKGIQLVSADSMMTVLQFEEDLLVESVEGHNRAEIKAIALDLEAIETEKKTTTVGLLIPELAVGAYGSYFGNLSGNVRAMEPNRFPETRQQYPTRALNASLMWNIPLGRLFSGGELKVYNSRISLAEIESEQMKAQIREEITNAQQKIDLGKQQVEIAKESLELTAEAVDQSIKKQENGTAKPFEVFQAQQFYLQALIDYLKSVGDYNAAQYELKVAKGEEL</sequence>
<keyword evidence="7" id="KW-0998">Cell outer membrane</keyword>
<evidence type="ECO:0000256" key="4">
    <source>
        <dbReference type="ARBA" id="ARBA00022452"/>
    </source>
</evidence>
<dbReference type="EMBL" id="CP129971">
    <property type="protein sequence ID" value="WMN12110.1"/>
    <property type="molecule type" value="Genomic_DNA"/>
</dbReference>
<dbReference type="Proteomes" id="UP001230496">
    <property type="component" value="Chromosome"/>
</dbReference>
<keyword evidence="6" id="KW-0472">Membrane</keyword>
<evidence type="ECO:0000256" key="2">
    <source>
        <dbReference type="ARBA" id="ARBA00007613"/>
    </source>
</evidence>
<evidence type="ECO:0000313" key="8">
    <source>
        <dbReference type="EMBL" id="WMN12110.1"/>
    </source>
</evidence>
<keyword evidence="9" id="KW-1185">Reference proteome</keyword>
<evidence type="ECO:0000313" key="9">
    <source>
        <dbReference type="Proteomes" id="UP001230496"/>
    </source>
</evidence>
<dbReference type="AlphaFoldDB" id="A0AA51NBR3"/>
<dbReference type="SUPFAM" id="SSF56954">
    <property type="entry name" value="Outer membrane efflux proteins (OEP)"/>
    <property type="match status" value="1"/>
</dbReference>
<gene>
    <name evidence="8" type="ORF">QYS49_32465</name>
</gene>
<dbReference type="Gene3D" id="1.20.1600.10">
    <property type="entry name" value="Outer membrane efflux proteins (OEP)"/>
    <property type="match status" value="1"/>
</dbReference>
<dbReference type="PANTHER" id="PTHR30026:SF20">
    <property type="entry name" value="OUTER MEMBRANE PROTEIN TOLC"/>
    <property type="match status" value="1"/>
</dbReference>
<comment type="subcellular location">
    <subcellularLocation>
        <location evidence="1">Cell outer membrane</location>
    </subcellularLocation>
</comment>
<evidence type="ECO:0000256" key="6">
    <source>
        <dbReference type="ARBA" id="ARBA00023136"/>
    </source>
</evidence>
<dbReference type="Pfam" id="PF02321">
    <property type="entry name" value="OEP"/>
    <property type="match status" value="1"/>
</dbReference>
<dbReference type="KEGG" id="msaa:QYS49_32465"/>
<evidence type="ECO:0000256" key="5">
    <source>
        <dbReference type="ARBA" id="ARBA00022692"/>
    </source>
</evidence>
<dbReference type="GO" id="GO:0009279">
    <property type="term" value="C:cell outer membrane"/>
    <property type="evidence" value="ECO:0007669"/>
    <property type="project" value="UniProtKB-SubCell"/>
</dbReference>
<dbReference type="PANTHER" id="PTHR30026">
    <property type="entry name" value="OUTER MEMBRANE PROTEIN TOLC"/>
    <property type="match status" value="1"/>
</dbReference>
<organism evidence="8 9">
    <name type="scientific">Marivirga salinarum</name>
    <dbReference type="NCBI Taxonomy" id="3059078"/>
    <lineage>
        <taxon>Bacteria</taxon>
        <taxon>Pseudomonadati</taxon>
        <taxon>Bacteroidota</taxon>
        <taxon>Cytophagia</taxon>
        <taxon>Cytophagales</taxon>
        <taxon>Marivirgaceae</taxon>
        <taxon>Marivirga</taxon>
    </lineage>
</organism>
<dbReference type="GO" id="GO:1990281">
    <property type="term" value="C:efflux pump complex"/>
    <property type="evidence" value="ECO:0007669"/>
    <property type="project" value="TreeGrafter"/>
</dbReference>
<comment type="similarity">
    <text evidence="2">Belongs to the outer membrane factor (OMF) (TC 1.B.17) family.</text>
</comment>
<keyword evidence="3" id="KW-0813">Transport</keyword>
<dbReference type="RefSeq" id="WP_308349958.1">
    <property type="nucleotide sequence ID" value="NZ_CP129971.1"/>
</dbReference>
<accession>A0AA51NBR3</accession>
<evidence type="ECO:0000256" key="1">
    <source>
        <dbReference type="ARBA" id="ARBA00004442"/>
    </source>
</evidence>
<reference evidence="8 9" key="1">
    <citation type="submission" date="2023-08" db="EMBL/GenBank/DDBJ databases">
        <title>Comparative genomics and taxonomic characterization of three novel marine species of genus Marivirga.</title>
        <authorList>
            <person name="Muhammad N."/>
            <person name="Kim S.-G."/>
        </authorList>
    </citation>
    <scope>NUCLEOTIDE SEQUENCE [LARGE SCALE GENOMIC DNA]</scope>
    <source>
        <strain evidence="8 9">BDSF4-3</strain>
    </source>
</reference>
<dbReference type="GO" id="GO:0015288">
    <property type="term" value="F:porin activity"/>
    <property type="evidence" value="ECO:0007669"/>
    <property type="project" value="TreeGrafter"/>
</dbReference>
<dbReference type="InterPro" id="IPR003423">
    <property type="entry name" value="OMP_efflux"/>
</dbReference>
<dbReference type="InterPro" id="IPR051906">
    <property type="entry name" value="TolC-like"/>
</dbReference>
<keyword evidence="5" id="KW-0812">Transmembrane</keyword>
<proteinExistence type="inferred from homology"/>
<evidence type="ECO:0000256" key="7">
    <source>
        <dbReference type="ARBA" id="ARBA00023237"/>
    </source>
</evidence>